<keyword evidence="2" id="KW-1185">Reference proteome</keyword>
<evidence type="ECO:0000313" key="2">
    <source>
        <dbReference type="Proteomes" id="UP000724874"/>
    </source>
</evidence>
<sequence>MTSCRVSITQRRSPVRMYTGQISASLISSPCTMPLRNVPVPGAYQYFPLNEPAIGTPLDPQVRLCMSMYTDLL</sequence>
<accession>A0A9P5P238</accession>
<dbReference type="OrthoDB" id="10547964at2759"/>
<dbReference type="EMBL" id="JADNYJ010000002">
    <property type="protein sequence ID" value="KAF8913097.1"/>
    <property type="molecule type" value="Genomic_DNA"/>
</dbReference>
<comment type="caution">
    <text evidence="1">The sequence shown here is derived from an EMBL/GenBank/DDBJ whole genome shotgun (WGS) entry which is preliminary data.</text>
</comment>
<dbReference type="AlphaFoldDB" id="A0A9P5P238"/>
<evidence type="ECO:0000313" key="1">
    <source>
        <dbReference type="EMBL" id="KAF8913097.1"/>
    </source>
</evidence>
<proteinExistence type="predicted"/>
<gene>
    <name evidence="1" type="ORF">CPB84DRAFT_1760336</name>
</gene>
<feature type="non-terminal residue" evidence="1">
    <location>
        <position position="73"/>
    </location>
</feature>
<name>A0A9P5P238_GYMJU</name>
<organism evidence="1 2">
    <name type="scientific">Gymnopilus junonius</name>
    <name type="common">Spectacular rustgill mushroom</name>
    <name type="synonym">Gymnopilus spectabilis subsp. junonius</name>
    <dbReference type="NCBI Taxonomy" id="109634"/>
    <lineage>
        <taxon>Eukaryota</taxon>
        <taxon>Fungi</taxon>
        <taxon>Dikarya</taxon>
        <taxon>Basidiomycota</taxon>
        <taxon>Agaricomycotina</taxon>
        <taxon>Agaricomycetes</taxon>
        <taxon>Agaricomycetidae</taxon>
        <taxon>Agaricales</taxon>
        <taxon>Agaricineae</taxon>
        <taxon>Hymenogastraceae</taxon>
        <taxon>Gymnopilus</taxon>
    </lineage>
</organism>
<protein>
    <submittedName>
        <fullName evidence="1">Uncharacterized protein</fullName>
    </submittedName>
</protein>
<reference evidence="1" key="1">
    <citation type="submission" date="2020-11" db="EMBL/GenBank/DDBJ databases">
        <authorList>
            <consortium name="DOE Joint Genome Institute"/>
            <person name="Ahrendt S."/>
            <person name="Riley R."/>
            <person name="Andreopoulos W."/>
            <person name="LaButti K."/>
            <person name="Pangilinan J."/>
            <person name="Ruiz-duenas F.J."/>
            <person name="Barrasa J.M."/>
            <person name="Sanchez-Garcia M."/>
            <person name="Camarero S."/>
            <person name="Miyauchi S."/>
            <person name="Serrano A."/>
            <person name="Linde D."/>
            <person name="Babiker R."/>
            <person name="Drula E."/>
            <person name="Ayuso-Fernandez I."/>
            <person name="Pacheco R."/>
            <person name="Padilla G."/>
            <person name="Ferreira P."/>
            <person name="Barriuso J."/>
            <person name="Kellner H."/>
            <person name="Castanera R."/>
            <person name="Alfaro M."/>
            <person name="Ramirez L."/>
            <person name="Pisabarro A.G."/>
            <person name="Kuo A."/>
            <person name="Tritt A."/>
            <person name="Lipzen A."/>
            <person name="He G."/>
            <person name="Yan M."/>
            <person name="Ng V."/>
            <person name="Cullen D."/>
            <person name="Martin F."/>
            <person name="Rosso M.-N."/>
            <person name="Henrissat B."/>
            <person name="Hibbett D."/>
            <person name="Martinez A.T."/>
            <person name="Grigoriev I.V."/>
        </authorList>
    </citation>
    <scope>NUCLEOTIDE SEQUENCE</scope>
    <source>
        <strain evidence="1">AH 44721</strain>
    </source>
</reference>
<dbReference type="Proteomes" id="UP000724874">
    <property type="component" value="Unassembled WGS sequence"/>
</dbReference>